<dbReference type="Pfam" id="PF25808">
    <property type="entry name" value="TPR_LAA1_C"/>
    <property type="match status" value="1"/>
</dbReference>
<dbReference type="SUPFAM" id="SSF48371">
    <property type="entry name" value="ARM repeat"/>
    <property type="match status" value="2"/>
</dbReference>
<reference evidence="5 6" key="1">
    <citation type="journal article" date="2019" name="Nat. Ecol. Evol.">
        <title>Megaphylogeny resolves global patterns of mushroom evolution.</title>
        <authorList>
            <person name="Varga T."/>
            <person name="Krizsan K."/>
            <person name="Foldi C."/>
            <person name="Dima B."/>
            <person name="Sanchez-Garcia M."/>
            <person name="Sanchez-Ramirez S."/>
            <person name="Szollosi G.J."/>
            <person name="Szarkandi J.G."/>
            <person name="Papp V."/>
            <person name="Albert L."/>
            <person name="Andreopoulos W."/>
            <person name="Angelini C."/>
            <person name="Antonin V."/>
            <person name="Barry K.W."/>
            <person name="Bougher N.L."/>
            <person name="Buchanan P."/>
            <person name="Buyck B."/>
            <person name="Bense V."/>
            <person name="Catcheside P."/>
            <person name="Chovatia M."/>
            <person name="Cooper J."/>
            <person name="Damon W."/>
            <person name="Desjardin D."/>
            <person name="Finy P."/>
            <person name="Geml J."/>
            <person name="Haridas S."/>
            <person name="Hughes K."/>
            <person name="Justo A."/>
            <person name="Karasinski D."/>
            <person name="Kautmanova I."/>
            <person name="Kiss B."/>
            <person name="Kocsube S."/>
            <person name="Kotiranta H."/>
            <person name="LaButti K.M."/>
            <person name="Lechner B.E."/>
            <person name="Liimatainen K."/>
            <person name="Lipzen A."/>
            <person name="Lukacs Z."/>
            <person name="Mihaltcheva S."/>
            <person name="Morgado L.N."/>
            <person name="Niskanen T."/>
            <person name="Noordeloos M.E."/>
            <person name="Ohm R.A."/>
            <person name="Ortiz-Santana B."/>
            <person name="Ovrebo C."/>
            <person name="Racz N."/>
            <person name="Riley R."/>
            <person name="Savchenko A."/>
            <person name="Shiryaev A."/>
            <person name="Soop K."/>
            <person name="Spirin V."/>
            <person name="Szebenyi C."/>
            <person name="Tomsovsky M."/>
            <person name="Tulloss R.E."/>
            <person name="Uehling J."/>
            <person name="Grigoriev I.V."/>
            <person name="Vagvolgyi C."/>
            <person name="Papp T."/>
            <person name="Martin F.M."/>
            <person name="Miettinen O."/>
            <person name="Hibbett D.S."/>
            <person name="Nagy L.G."/>
        </authorList>
    </citation>
    <scope>NUCLEOTIDE SEQUENCE [LARGE SCALE GENOMIC DNA]</scope>
    <source>
        <strain evidence="5 6">CBS 309.79</strain>
    </source>
</reference>
<dbReference type="InterPro" id="IPR011989">
    <property type="entry name" value="ARM-like"/>
</dbReference>
<dbReference type="STRING" id="1884261.A0A5C3R7Z1"/>
<dbReference type="InterPro" id="IPR057981">
    <property type="entry name" value="TPR_LAA1-like_C"/>
</dbReference>
<dbReference type="InterPro" id="IPR046837">
    <property type="entry name" value="Laa1/Sip1/HEATR5-like_HEAT"/>
</dbReference>
<dbReference type="PROSITE" id="PS50077">
    <property type="entry name" value="HEAT_REPEAT"/>
    <property type="match status" value="1"/>
</dbReference>
<accession>A0A5C3R7Z1</accession>
<comment type="similarity">
    <text evidence="1">Belongs to the HEATR5 family.</text>
</comment>
<evidence type="ECO:0000313" key="5">
    <source>
        <dbReference type="EMBL" id="TFL07524.1"/>
    </source>
</evidence>
<feature type="repeat" description="HEAT" evidence="2">
    <location>
        <begin position="937"/>
        <end position="975"/>
    </location>
</feature>
<sequence length="2026" mass="219253">MGAEVIDNIPDIDEAQLTSSEHVELYIFQYLSNTERSVLAAPVAVLKAEQGNIEKTVLAITTSPIPAPSSQGQAPYKYPSPGRAIRNIAGRILVDIYTRGETRTAFDTIQAYIKAASEPPIRGVDRDVWRIAAFSCVGDLMEKFGSQYMSLVSEVATASLKCAKSSSSPLLRYHALNALRKTMLTARKAVTDSAMKDTLKQMRNYLTDKSLAIQRIAADVLRAAHSSPTQISQAEIDSVITSCVKSLETADGPTRASLGKLVAHMLKSTQTERAPQESSTAKKDAAKAKAAGANGEEAETDSVSTTEPAKPLKSPGEMLALLSVHFNKPQASRKTRVGLMQYYNMTLIDLGAQFVEKNYLVVIQHFMQEIVAPTAHKSRYDVLLVRHLVSIALRDLIGLRMLSEQGQIQAIIELANSYLKRWPAMMPGQSAPSSPVLVVALREVSGLLEQLGNAPPPVQDALSDPLVTLLTHPSHSTRVSAAWTLRAFCHSTPLRLPRTLLSMIELLNRDISLLATGTSVSSTDGRSRALGHAYGLAALISTIPSRPLYVSYDIPAKVFDVATGLLKRAGDHEITIASTEIEVAWISIAALMSLGPNFVKQHLPQLLVLWRNALPKPTTKELGQPKQPDQWQFLLHVRETALGAVLSFLKYNSETLVTLDVARRIASILSNALTFANHYLAHANAIDPETDAASAMIARNERGISPRTREALLRRRVFECFSALSKFPSVIDSSQTALLQATISTFSGSDEQASSAQATIAASSASFSSIWQGTDGYAYGVNSLDVMDRASVGDSETDERMSLDPIEYSLHELLRKPILGSFEHDALCLCDLSSQLNSQTWKEPSPPATAVVDASIRLFSQLLPQQDLSTTTKTITSCIQAITSQQMERHPARKSAVVVNMSIAILLALRAATAATAASNTSRFKEIIGDSKITSVLSPFLTNALVDGDHVLRLASSEAIGRLCNLAGTNYLAAQIKQLVDQVVNNRDPHGRAGCALAFGAIYTHVGGLAAAPILKTTVNVLMSLGTDPHPVAHFWALKSLSTVINAASLSYDAYIPSTLGMLLKVYLLDSHEQEGGTLSNSNMSGDCPTYAVVCQIIDAIIAVSGPELDSSHKTRNLVLSLVREFSMEADERIGVYAIQCFQHLLMFTPDHIDIPSLVASFRKNLANPRRPLKNASINALYQLVQKDAVAMSKLGGDQLVEDLFSMLDDDSSVEGVRNVISSWLHQTVIHNASAWIDLCQRIMSRSTASQDAVNASGPMRDDEGESLGISSDNQTDSRSQLNSRWRTQLFALQCLHHICMTVASSGRQEHLDALFAKKSNMNVSSMLVSRVADLIKMAFTASTAYVTEIRLEGLVVLQDVIQTFSRSPDPAFADAPLLEQYQAPITAALTPAFSADSTPEILAAAIKACAIFVGSGIVQDANRMGRILKLLTSALEQSRGAGTFTLGESGELSPNASAMLRISTVSAWADLQLAGGEHKYLVQVIEPHRGDLSPLWVSALRDYASIRIDSEFLQETPLSSLDSSYYGLGKEVLLPYYSESWPVLLQAVASVMEIEDPYVIAAIDGREHTPNQQTPQSAGPHDEPKAFFFVLFGLVYEALVSSSAELSSTNISRQSALVAALRALKSLVKPVYSGKALLESTIYDEFTGLCYRLALTEAAFIQAPLIETLATFATSQTSTTVDSRSPAMHCLRIYAHILRRVLPRPSRFSLSGSQTELAGIASAAFRAFKAIAIHSSALQREDIRGAGVLLYSELLKDENSPLDLVSPTLPSLKALLDFEPHQDKESVERFSKLAHGLASACLLNVEEMRGREGSLAARKIKNNLLAAVLVLTVIPPSIQVGQPVVEHCCFLVSQTLRGGDELCLTAAHCARTLIVASTSGNAMLTSCTRLLIPAFIEFVAQAAPLIIESRISEHHILALSEVWKSFVIFFTSLPDTHRTEALCIILPTMIMALSGTTSSALRTQTVAQLLSLASQSPSSFKAATEKLDPSAKSVLEQNIRRAVEGSSNATVGRSTAAPQISLRSF</sequence>
<dbReference type="InterPro" id="IPR016024">
    <property type="entry name" value="ARM-type_fold"/>
</dbReference>
<dbReference type="InterPro" id="IPR040108">
    <property type="entry name" value="Laa1/Sip1/HEATR5"/>
</dbReference>
<organism evidence="5 6">
    <name type="scientific">Pterulicium gracile</name>
    <dbReference type="NCBI Taxonomy" id="1884261"/>
    <lineage>
        <taxon>Eukaryota</taxon>
        <taxon>Fungi</taxon>
        <taxon>Dikarya</taxon>
        <taxon>Basidiomycota</taxon>
        <taxon>Agaricomycotina</taxon>
        <taxon>Agaricomycetes</taxon>
        <taxon>Agaricomycetidae</taxon>
        <taxon>Agaricales</taxon>
        <taxon>Pleurotineae</taxon>
        <taxon>Pterulaceae</taxon>
        <taxon>Pterulicium</taxon>
    </lineage>
</organism>
<dbReference type="PANTHER" id="PTHR21663">
    <property type="entry name" value="HYPOTHETICAL HEAT DOMAIN-CONTAINING"/>
    <property type="match status" value="1"/>
</dbReference>
<dbReference type="GO" id="GO:0042147">
    <property type="term" value="P:retrograde transport, endosome to Golgi"/>
    <property type="evidence" value="ECO:0007669"/>
    <property type="project" value="TreeGrafter"/>
</dbReference>
<evidence type="ECO:0000313" key="6">
    <source>
        <dbReference type="Proteomes" id="UP000305067"/>
    </source>
</evidence>
<dbReference type="GO" id="GO:0016020">
    <property type="term" value="C:membrane"/>
    <property type="evidence" value="ECO:0007669"/>
    <property type="project" value="TreeGrafter"/>
</dbReference>
<evidence type="ECO:0000256" key="3">
    <source>
        <dbReference type="SAM" id="MobiDB-lite"/>
    </source>
</evidence>
<dbReference type="Pfam" id="PF20210">
    <property type="entry name" value="Laa1_Sip1_HTR5"/>
    <property type="match status" value="1"/>
</dbReference>
<name>A0A5C3R7Z1_9AGAR</name>
<dbReference type="GO" id="GO:0005829">
    <property type="term" value="C:cytosol"/>
    <property type="evidence" value="ECO:0007669"/>
    <property type="project" value="GOC"/>
</dbReference>
<dbReference type="GO" id="GO:0030139">
    <property type="term" value="C:endocytic vesicle"/>
    <property type="evidence" value="ECO:0007669"/>
    <property type="project" value="TreeGrafter"/>
</dbReference>
<evidence type="ECO:0000256" key="1">
    <source>
        <dbReference type="ARBA" id="ARBA00008304"/>
    </source>
</evidence>
<dbReference type="InterPro" id="IPR021133">
    <property type="entry name" value="HEAT_type_2"/>
</dbReference>
<gene>
    <name evidence="5" type="ORF">BDV98DRAFT_520477</name>
</gene>
<keyword evidence="6" id="KW-1185">Reference proteome</keyword>
<dbReference type="PANTHER" id="PTHR21663:SF0">
    <property type="entry name" value="HEAT REPEAT-CONTAINING PROTEIN 5B"/>
    <property type="match status" value="1"/>
</dbReference>
<dbReference type="GO" id="GO:0008104">
    <property type="term" value="P:intracellular protein localization"/>
    <property type="evidence" value="ECO:0007669"/>
    <property type="project" value="TreeGrafter"/>
</dbReference>
<dbReference type="GO" id="GO:0006897">
    <property type="term" value="P:endocytosis"/>
    <property type="evidence" value="ECO:0007669"/>
    <property type="project" value="TreeGrafter"/>
</dbReference>
<protein>
    <submittedName>
        <fullName evidence="5">Clathrin-coated vesicle protein</fullName>
    </submittedName>
</protein>
<dbReference type="OrthoDB" id="192608at2759"/>
<dbReference type="Proteomes" id="UP000305067">
    <property type="component" value="Unassembled WGS sequence"/>
</dbReference>
<evidence type="ECO:0000259" key="4">
    <source>
        <dbReference type="Pfam" id="PF25808"/>
    </source>
</evidence>
<feature type="compositionally biased region" description="Polar residues" evidence="3">
    <location>
        <begin position="1269"/>
        <end position="1278"/>
    </location>
</feature>
<feature type="region of interest" description="Disordered" evidence="3">
    <location>
        <begin position="268"/>
        <end position="312"/>
    </location>
</feature>
<feature type="region of interest" description="Disordered" evidence="3">
    <location>
        <begin position="1251"/>
        <end position="1278"/>
    </location>
</feature>
<dbReference type="GO" id="GO:0005794">
    <property type="term" value="C:Golgi apparatus"/>
    <property type="evidence" value="ECO:0007669"/>
    <property type="project" value="TreeGrafter"/>
</dbReference>
<evidence type="ECO:0000256" key="2">
    <source>
        <dbReference type="PROSITE-ProRule" id="PRU00103"/>
    </source>
</evidence>
<dbReference type="Gene3D" id="1.25.10.10">
    <property type="entry name" value="Leucine-rich Repeat Variant"/>
    <property type="match status" value="3"/>
</dbReference>
<dbReference type="EMBL" id="ML178814">
    <property type="protein sequence ID" value="TFL07524.1"/>
    <property type="molecule type" value="Genomic_DNA"/>
</dbReference>
<feature type="domain" description="LAA1-like C-terminal TPR repeats" evidence="4">
    <location>
        <begin position="1843"/>
        <end position="2010"/>
    </location>
</feature>
<proteinExistence type="inferred from homology"/>